<keyword evidence="6 8" id="KW-1133">Transmembrane helix</keyword>
<evidence type="ECO:0000256" key="2">
    <source>
        <dbReference type="ARBA" id="ARBA00022475"/>
    </source>
</evidence>
<evidence type="ECO:0000256" key="5">
    <source>
        <dbReference type="ARBA" id="ARBA00022692"/>
    </source>
</evidence>
<feature type="transmembrane region" description="Helical" evidence="8">
    <location>
        <begin position="165"/>
        <end position="183"/>
    </location>
</feature>
<keyword evidence="5 8" id="KW-0812">Transmembrane</keyword>
<evidence type="ECO:0000256" key="1">
    <source>
        <dbReference type="ARBA" id="ARBA00004429"/>
    </source>
</evidence>
<dbReference type="AlphaFoldDB" id="A0A248LN30"/>
<evidence type="ECO:0000256" key="4">
    <source>
        <dbReference type="ARBA" id="ARBA00022679"/>
    </source>
</evidence>
<organism evidence="11 12">
    <name type="scientific">Laribacter hongkongensis</name>
    <dbReference type="NCBI Taxonomy" id="168471"/>
    <lineage>
        <taxon>Bacteria</taxon>
        <taxon>Pseudomonadati</taxon>
        <taxon>Pseudomonadota</taxon>
        <taxon>Betaproteobacteria</taxon>
        <taxon>Neisseriales</taxon>
        <taxon>Aquaspirillaceae</taxon>
        <taxon>Laribacter</taxon>
    </lineage>
</organism>
<accession>A0A248LN30</accession>
<dbReference type="Proteomes" id="UP000197424">
    <property type="component" value="Chromosome"/>
</dbReference>
<evidence type="ECO:0000259" key="10">
    <source>
        <dbReference type="Pfam" id="PF08019"/>
    </source>
</evidence>
<evidence type="ECO:0000259" key="9">
    <source>
        <dbReference type="Pfam" id="PF00884"/>
    </source>
</evidence>
<dbReference type="NCBIfam" id="NF008593">
    <property type="entry name" value="PRK11560.1"/>
    <property type="match status" value="1"/>
</dbReference>
<name>A0A248LN30_9NEIS</name>
<feature type="domain" description="Sulfatase N-terminal" evidence="9">
    <location>
        <begin position="250"/>
        <end position="539"/>
    </location>
</feature>
<dbReference type="InterPro" id="IPR017850">
    <property type="entry name" value="Alkaline_phosphatase_core_sf"/>
</dbReference>
<dbReference type="GO" id="GO:0043838">
    <property type="term" value="F:phosphatidylethanolamine:Kdo2-lipid A phosphoethanolamine transferase activity"/>
    <property type="evidence" value="ECO:0007669"/>
    <property type="project" value="TreeGrafter"/>
</dbReference>
<evidence type="ECO:0000313" key="11">
    <source>
        <dbReference type="EMBL" id="ASJ25975.1"/>
    </source>
</evidence>
<sequence>MNRLLSWLTPSLSQSALSAWLAVYVGGLLNLDVWLRRLLTPAGDLAWPQLPGVLLAACCVMALTYLLLALSSFAGRRAYRVLASLLVLFSAAASYYMTFFDVVIGYGVMISVLTTDIDLSRESVGWQFLLWLVPTAGVPVMLVWRTRLRDCLHGSLWSRRTFWRPLTPMALALVMLLVPLEWLKAAEVRNDGQGSPDSAGVLAHSFLPSNWVAGLGMVAYQKVNEYRQGELLAPAGRFAYQADPEREDVTVVFVIGETARSDHMGLLGYARNTTPLLAQEPNLVAMPGWSCDTATKLSLRCMFVREGGAGDDAARTLKEENVFATLKALGFSSELFAMQSELWFYDSVDADDYLFREMIAADEGNAGKPVDDMLLVPQLAQSLKEHPRGRHLVILHTKGSHYLYSQRHPREFARFTPECFSIDAACNKEQLLNSFDNSILYTDTVLKQVIDQVRGRKAIVFYTSDHGESIDDGVHFHATPRQIAPPEQRRVPMLVWMSDRLVATSGGQQALEALRARAASGAVGRHEELFDSVLGCIGYQSPDGGLNPGNNWCQPAAGRKPA</sequence>
<evidence type="ECO:0000256" key="8">
    <source>
        <dbReference type="SAM" id="Phobius"/>
    </source>
</evidence>
<keyword evidence="3" id="KW-0997">Cell inner membrane</keyword>
<dbReference type="Pfam" id="PF08019">
    <property type="entry name" value="EptA_B_N"/>
    <property type="match status" value="1"/>
</dbReference>
<evidence type="ECO:0000313" key="12">
    <source>
        <dbReference type="Proteomes" id="UP000197424"/>
    </source>
</evidence>
<dbReference type="InterPro" id="IPR012549">
    <property type="entry name" value="EptA-like_N"/>
</dbReference>
<dbReference type="InterPro" id="IPR058130">
    <property type="entry name" value="PEA_transf_C"/>
</dbReference>
<comment type="subcellular location">
    <subcellularLocation>
        <location evidence="1">Cell inner membrane</location>
        <topology evidence="1">Multi-pass membrane protein</topology>
    </subcellularLocation>
</comment>
<dbReference type="GO" id="GO:0009245">
    <property type="term" value="P:lipid A biosynthetic process"/>
    <property type="evidence" value="ECO:0007669"/>
    <property type="project" value="TreeGrafter"/>
</dbReference>
<dbReference type="InterPro" id="IPR000917">
    <property type="entry name" value="Sulfatase_N"/>
</dbReference>
<dbReference type="PANTHER" id="PTHR30443:SF3">
    <property type="entry name" value="KDO(2)-LIPID A PHOSPHOETHANOLAMINE 7''-TRANSFERASE"/>
    <property type="match status" value="1"/>
</dbReference>
<dbReference type="CDD" id="cd16017">
    <property type="entry name" value="LptA"/>
    <property type="match status" value="1"/>
</dbReference>
<dbReference type="InterPro" id="IPR040423">
    <property type="entry name" value="PEA_transferase"/>
</dbReference>
<protein>
    <submittedName>
        <fullName evidence="11">Putative membrane protein</fullName>
    </submittedName>
</protein>
<evidence type="ECO:0000256" key="7">
    <source>
        <dbReference type="ARBA" id="ARBA00023136"/>
    </source>
</evidence>
<feature type="domain" description="Phosphoethanolamine transferase N-terminal" evidence="10">
    <location>
        <begin position="64"/>
        <end position="178"/>
    </location>
</feature>
<dbReference type="SUPFAM" id="SSF53649">
    <property type="entry name" value="Alkaline phosphatase-like"/>
    <property type="match status" value="1"/>
</dbReference>
<proteinExistence type="predicted"/>
<feature type="transmembrane region" description="Helical" evidence="8">
    <location>
        <begin position="124"/>
        <end position="144"/>
    </location>
</feature>
<feature type="transmembrane region" description="Helical" evidence="8">
    <location>
        <begin position="82"/>
        <end position="104"/>
    </location>
</feature>
<feature type="transmembrane region" description="Helical" evidence="8">
    <location>
        <begin position="45"/>
        <end position="70"/>
    </location>
</feature>
<dbReference type="GO" id="GO:0009244">
    <property type="term" value="P:lipopolysaccharide core region biosynthetic process"/>
    <property type="evidence" value="ECO:0007669"/>
    <property type="project" value="TreeGrafter"/>
</dbReference>
<gene>
    <name evidence="11" type="ORF">LHGZ1_3144</name>
</gene>
<dbReference type="Pfam" id="PF00884">
    <property type="entry name" value="Sulfatase"/>
    <property type="match status" value="1"/>
</dbReference>
<keyword evidence="2" id="KW-1003">Cell membrane</keyword>
<dbReference type="PANTHER" id="PTHR30443">
    <property type="entry name" value="INNER MEMBRANE PROTEIN"/>
    <property type="match status" value="1"/>
</dbReference>
<dbReference type="GO" id="GO:0005886">
    <property type="term" value="C:plasma membrane"/>
    <property type="evidence" value="ECO:0007669"/>
    <property type="project" value="UniProtKB-SubCell"/>
</dbReference>
<dbReference type="EMBL" id="CP022115">
    <property type="protein sequence ID" value="ASJ25975.1"/>
    <property type="molecule type" value="Genomic_DNA"/>
</dbReference>
<dbReference type="Gene3D" id="3.40.720.10">
    <property type="entry name" value="Alkaline Phosphatase, subunit A"/>
    <property type="match status" value="1"/>
</dbReference>
<keyword evidence="4" id="KW-0808">Transferase</keyword>
<evidence type="ECO:0000256" key="3">
    <source>
        <dbReference type="ARBA" id="ARBA00022519"/>
    </source>
</evidence>
<dbReference type="RefSeq" id="WP_088861635.1">
    <property type="nucleotide sequence ID" value="NZ_CP022115.1"/>
</dbReference>
<dbReference type="OrthoDB" id="9786870at2"/>
<keyword evidence="7 8" id="KW-0472">Membrane</keyword>
<reference evidence="12" key="1">
    <citation type="submission" date="2017-06" db="EMBL/GenBank/DDBJ databases">
        <title>Whole genome sequence of Laribacter hongkongensis LHGZ1.</title>
        <authorList>
            <person name="Chen D."/>
            <person name="Wu H."/>
            <person name="Chen J."/>
        </authorList>
    </citation>
    <scope>NUCLEOTIDE SEQUENCE [LARGE SCALE GENOMIC DNA]</scope>
    <source>
        <strain evidence="12">LHGZ1</strain>
    </source>
</reference>
<evidence type="ECO:0000256" key="6">
    <source>
        <dbReference type="ARBA" id="ARBA00022989"/>
    </source>
</evidence>